<dbReference type="Pfam" id="PF00849">
    <property type="entry name" value="PseudoU_synth_2"/>
    <property type="match status" value="1"/>
</dbReference>
<dbReference type="InterPro" id="IPR006145">
    <property type="entry name" value="PsdUridine_synth_RsuA/RluA"/>
</dbReference>
<dbReference type="Gene3D" id="3.30.2350.10">
    <property type="entry name" value="Pseudouridine synthase"/>
    <property type="match status" value="1"/>
</dbReference>
<dbReference type="PANTHER" id="PTHR21600:SF56">
    <property type="entry name" value="TRNA PSEUDOURIDINE SYNTHASE C"/>
    <property type="match status" value="1"/>
</dbReference>
<dbReference type="GO" id="GO:0003723">
    <property type="term" value="F:RNA binding"/>
    <property type="evidence" value="ECO:0007669"/>
    <property type="project" value="InterPro"/>
</dbReference>
<evidence type="ECO:0000256" key="1">
    <source>
        <dbReference type="ARBA" id="ARBA00022694"/>
    </source>
</evidence>
<evidence type="ECO:0000313" key="12">
    <source>
        <dbReference type="Proteomes" id="UP000484255"/>
    </source>
</evidence>
<dbReference type="EMBL" id="JAAGOH010000001">
    <property type="protein sequence ID" value="NDY89926.1"/>
    <property type="molecule type" value="Genomic_DNA"/>
</dbReference>
<keyword evidence="12" id="KW-1185">Reference proteome</keyword>
<keyword evidence="1" id="KW-0819">tRNA processing</keyword>
<gene>
    <name evidence="11" type="ORF">G3A44_01810</name>
</gene>
<evidence type="ECO:0000256" key="6">
    <source>
        <dbReference type="ARBA" id="ARBA00040675"/>
    </source>
</evidence>
<dbReference type="Proteomes" id="UP000484255">
    <property type="component" value="Unassembled WGS sequence"/>
</dbReference>
<dbReference type="InterPro" id="IPR050188">
    <property type="entry name" value="RluA_PseudoU_synthase"/>
</dbReference>
<organism evidence="11 12">
    <name type="scientific">Ideonella livida</name>
    <dbReference type="NCBI Taxonomy" id="2707176"/>
    <lineage>
        <taxon>Bacteria</taxon>
        <taxon>Pseudomonadati</taxon>
        <taxon>Pseudomonadota</taxon>
        <taxon>Betaproteobacteria</taxon>
        <taxon>Burkholderiales</taxon>
        <taxon>Sphaerotilaceae</taxon>
        <taxon>Ideonella</taxon>
    </lineage>
</organism>
<evidence type="ECO:0000256" key="5">
    <source>
        <dbReference type="ARBA" id="ARBA00038943"/>
    </source>
</evidence>
<feature type="domain" description="Pseudouridine synthase RsuA/RluA-like" evidence="10">
    <location>
        <begin position="14"/>
        <end position="184"/>
    </location>
</feature>
<accession>A0A7C9TJW7</accession>
<evidence type="ECO:0000256" key="3">
    <source>
        <dbReference type="ARBA" id="ARBA00036607"/>
    </source>
</evidence>
<protein>
    <recommendedName>
        <fullName evidence="6">tRNA pseudouridine synthase C</fullName>
        <ecNumber evidence="5">5.4.99.26</ecNumber>
    </recommendedName>
    <alternativeName>
        <fullName evidence="8">tRNA pseudouridine(65) synthase</fullName>
    </alternativeName>
    <alternativeName>
        <fullName evidence="9">tRNA pseudouridylate synthase C</fullName>
    </alternativeName>
    <alternativeName>
        <fullName evidence="7">tRNA-uridine isomerase C</fullName>
    </alternativeName>
</protein>
<dbReference type="GO" id="GO:0000455">
    <property type="term" value="P:enzyme-directed rRNA pseudouridine synthesis"/>
    <property type="evidence" value="ECO:0007669"/>
    <property type="project" value="TreeGrafter"/>
</dbReference>
<evidence type="ECO:0000256" key="4">
    <source>
        <dbReference type="ARBA" id="ARBA00037670"/>
    </source>
</evidence>
<sequence length="290" mass="31737">MTTAPIALIHHDAHLLVVDKPAGLLVHRSALDAHETDTLVERLQRQLGLGPQDFLAPAHRLDKGTSGLLVLARQRAAAQALGLQFDPGHAAPDAPRPDRPHRRYLTLVRGWPPLQTRVDHPLARDPERPSQGQVQLAASTWLRRLARVEWPFTTDPRHPGSRYALVLAEPQTGRRHQIRRHLKHLAHPVVGDSTHGKGQHNRAVAAWTGHPRLWLHALGLRLAHPADGRPLALQAAPGPEWAHLLGLPGWTVEPDLPPLPPAHGPDALHAWADALATLDIEPAPAAPSPR</sequence>
<evidence type="ECO:0000256" key="9">
    <source>
        <dbReference type="ARBA" id="ARBA00043049"/>
    </source>
</evidence>
<dbReference type="SUPFAM" id="SSF55120">
    <property type="entry name" value="Pseudouridine synthase"/>
    <property type="match status" value="1"/>
</dbReference>
<evidence type="ECO:0000256" key="7">
    <source>
        <dbReference type="ARBA" id="ARBA00041803"/>
    </source>
</evidence>
<evidence type="ECO:0000256" key="8">
    <source>
        <dbReference type="ARBA" id="ARBA00041975"/>
    </source>
</evidence>
<dbReference type="InterPro" id="IPR020103">
    <property type="entry name" value="PsdUridine_synth_cat_dom_sf"/>
</dbReference>
<evidence type="ECO:0000256" key="2">
    <source>
        <dbReference type="ARBA" id="ARBA00023235"/>
    </source>
</evidence>
<comment type="catalytic activity">
    <reaction evidence="3">
        <text>uridine(65) in tRNA = pseudouridine(65) in tRNA</text>
        <dbReference type="Rhea" id="RHEA:42536"/>
        <dbReference type="Rhea" id="RHEA-COMP:10103"/>
        <dbReference type="Rhea" id="RHEA-COMP:10104"/>
        <dbReference type="ChEBI" id="CHEBI:65314"/>
        <dbReference type="ChEBI" id="CHEBI:65315"/>
        <dbReference type="EC" id="5.4.99.26"/>
    </reaction>
</comment>
<dbReference type="AlphaFoldDB" id="A0A7C9TJW7"/>
<dbReference type="RefSeq" id="WP_163455767.1">
    <property type="nucleotide sequence ID" value="NZ_JAAGOH010000001.1"/>
</dbReference>
<dbReference type="GO" id="GO:0008033">
    <property type="term" value="P:tRNA processing"/>
    <property type="evidence" value="ECO:0007669"/>
    <property type="project" value="UniProtKB-KW"/>
</dbReference>
<evidence type="ECO:0000259" key="10">
    <source>
        <dbReference type="Pfam" id="PF00849"/>
    </source>
</evidence>
<keyword evidence="2" id="KW-0413">Isomerase</keyword>
<dbReference type="InterPro" id="IPR006224">
    <property type="entry name" value="PsdUridine_synth_RluA-like_CS"/>
</dbReference>
<name>A0A7C9TJW7_9BURK</name>
<proteinExistence type="predicted"/>
<dbReference type="GO" id="GO:0160149">
    <property type="term" value="F:tRNA pseudouridine(65) synthase activity"/>
    <property type="evidence" value="ECO:0007669"/>
    <property type="project" value="UniProtKB-EC"/>
</dbReference>
<dbReference type="PANTHER" id="PTHR21600">
    <property type="entry name" value="MITOCHONDRIAL RNA PSEUDOURIDINE SYNTHASE"/>
    <property type="match status" value="1"/>
</dbReference>
<dbReference type="EC" id="5.4.99.26" evidence="5"/>
<comment type="function">
    <text evidence="4">Responsible for synthesis of pseudouridine from uracil-65 in transfer RNAs.</text>
</comment>
<dbReference type="PROSITE" id="PS01129">
    <property type="entry name" value="PSI_RLU"/>
    <property type="match status" value="1"/>
</dbReference>
<reference evidence="11 12" key="1">
    <citation type="submission" date="2020-02" db="EMBL/GenBank/DDBJ databases">
        <title>Ideonella bacterium strain TBM-1.</title>
        <authorList>
            <person name="Chen W.-M."/>
        </authorList>
    </citation>
    <scope>NUCLEOTIDE SEQUENCE [LARGE SCALE GENOMIC DNA]</scope>
    <source>
        <strain evidence="11 12">TBM-1</strain>
    </source>
</reference>
<comment type="caution">
    <text evidence="11">The sequence shown here is derived from an EMBL/GenBank/DDBJ whole genome shotgun (WGS) entry which is preliminary data.</text>
</comment>
<evidence type="ECO:0000313" key="11">
    <source>
        <dbReference type="EMBL" id="NDY89926.1"/>
    </source>
</evidence>